<dbReference type="Proteomes" id="UP000765845">
    <property type="component" value="Unassembled WGS sequence"/>
</dbReference>
<dbReference type="PANTHER" id="PTHR43737:SF1">
    <property type="entry name" value="DUF1501 DOMAIN-CONTAINING PROTEIN"/>
    <property type="match status" value="1"/>
</dbReference>
<evidence type="ECO:0000313" key="1">
    <source>
        <dbReference type="EMBL" id="NKI18219.1"/>
    </source>
</evidence>
<dbReference type="RefSeq" id="WP_168450741.1">
    <property type="nucleotide sequence ID" value="NZ_JAAWWK010000004.1"/>
</dbReference>
<proteinExistence type="predicted"/>
<organism evidence="1 2">
    <name type="scientific">Spongiibacter thalassae</name>
    <dbReference type="NCBI Taxonomy" id="2721624"/>
    <lineage>
        <taxon>Bacteria</taxon>
        <taxon>Pseudomonadati</taxon>
        <taxon>Pseudomonadota</taxon>
        <taxon>Gammaproteobacteria</taxon>
        <taxon>Cellvibrionales</taxon>
        <taxon>Spongiibacteraceae</taxon>
        <taxon>Spongiibacter</taxon>
    </lineage>
</organism>
<sequence length="398" mass="42028">MAYSRRELWTKLVGQETEQAISRAAGASGNTVVVIFMRGAVDGLNVVVPHGSDDYYARRPIVRVSRPGENDGALDLDGFFGLHPALSPLLPYWQSGQFAAVHAAGSPHSSRSHFDAQAIMESGVQDPTATLTGWVGRHVAATHSGSSASPFRSVAIAGAAPHSQQGPVPPLALSSFDRFDSIMNQGADFLSAMAMMHGSNTGLDIHSRLALEVLDTLKRANPAALEPANGAEYANNGFGRGMRKAAQLIRSNIGAEFVSVDIGGWDTHVNQNGALRNNLATLANGLVAFMQDLGPTAMQRVTVVCMSEFGRRAGENGSFGTDHGHGNAMLLLGGGVNGGRVHSDWPGLADGDLDNGDLQVTTDYRQVLSELLQRRSGGVRLGEVFPGYTHPGGLGLFH</sequence>
<dbReference type="PANTHER" id="PTHR43737">
    <property type="entry name" value="BLL7424 PROTEIN"/>
    <property type="match status" value="1"/>
</dbReference>
<reference evidence="1 2" key="1">
    <citation type="submission" date="2020-04" db="EMBL/GenBank/DDBJ databases">
        <authorList>
            <person name="Yoon J."/>
        </authorList>
    </citation>
    <scope>NUCLEOTIDE SEQUENCE [LARGE SCALE GENOMIC DNA]</scope>
    <source>
        <strain evidence="1 2">KMU-166</strain>
    </source>
</reference>
<evidence type="ECO:0000313" key="2">
    <source>
        <dbReference type="Proteomes" id="UP000765845"/>
    </source>
</evidence>
<accession>A0ABX1GJ65</accession>
<keyword evidence="2" id="KW-1185">Reference proteome</keyword>
<gene>
    <name evidence="1" type="ORF">HCU74_12460</name>
</gene>
<dbReference type="EMBL" id="JAAWWK010000004">
    <property type="protein sequence ID" value="NKI18219.1"/>
    <property type="molecule type" value="Genomic_DNA"/>
</dbReference>
<dbReference type="InterPro" id="IPR010869">
    <property type="entry name" value="DUF1501"/>
</dbReference>
<comment type="caution">
    <text evidence="1">The sequence shown here is derived from an EMBL/GenBank/DDBJ whole genome shotgun (WGS) entry which is preliminary data.</text>
</comment>
<protein>
    <submittedName>
        <fullName evidence="1">DUF1501 domain-containing protein</fullName>
    </submittedName>
</protein>
<name>A0ABX1GJ65_9GAMM</name>
<dbReference type="Pfam" id="PF07394">
    <property type="entry name" value="DUF1501"/>
    <property type="match status" value="1"/>
</dbReference>